<feature type="domain" description="HTH luxR-type" evidence="7">
    <location>
        <begin position="135"/>
        <end position="200"/>
    </location>
</feature>
<dbReference type="SUPFAM" id="SSF52172">
    <property type="entry name" value="CheY-like"/>
    <property type="match status" value="1"/>
</dbReference>
<dbReference type="GO" id="GO:0006355">
    <property type="term" value="P:regulation of DNA-templated transcription"/>
    <property type="evidence" value="ECO:0007669"/>
    <property type="project" value="InterPro"/>
</dbReference>
<dbReference type="PROSITE" id="PS00622">
    <property type="entry name" value="HTH_LUXR_1"/>
    <property type="match status" value="1"/>
</dbReference>
<keyword evidence="5" id="KW-0804">Transcription</keyword>
<dbReference type="Gene3D" id="1.10.10.10">
    <property type="entry name" value="Winged helix-like DNA-binding domain superfamily/Winged helix DNA-binding domain"/>
    <property type="match status" value="1"/>
</dbReference>
<dbReference type="GO" id="GO:0003677">
    <property type="term" value="F:DNA binding"/>
    <property type="evidence" value="ECO:0007669"/>
    <property type="project" value="UniProtKB-KW"/>
</dbReference>
<dbReference type="FunFam" id="3.40.50.2300:FF:000018">
    <property type="entry name" value="DNA-binding transcriptional regulator NtrC"/>
    <property type="match status" value="1"/>
</dbReference>
<dbReference type="PROSITE" id="PS50110">
    <property type="entry name" value="RESPONSE_REGULATORY"/>
    <property type="match status" value="1"/>
</dbReference>
<proteinExistence type="predicted"/>
<evidence type="ECO:0000313" key="10">
    <source>
        <dbReference type="Proteomes" id="UP000481327"/>
    </source>
</evidence>
<reference evidence="9 10" key="1">
    <citation type="submission" date="2019-09" db="EMBL/GenBank/DDBJ databases">
        <title>Polymorphobacter sp. isolated from a lake in China.</title>
        <authorList>
            <person name="Liu Z."/>
        </authorList>
    </citation>
    <scope>NUCLEOTIDE SEQUENCE [LARGE SCALE GENOMIC DNA]</scope>
    <source>
        <strain evidence="9 10">D40P</strain>
    </source>
</reference>
<accession>A0A7C9GPC5</accession>
<sequence>MGSETIYILDDDHSVRTSLGFFLANAGFATRSFADAASFLDAADSLSPGCVLLDLRMPEIDGFEVLERLATKRAALPVVVMTGHGDVGTAVRAMKLGALDFVEKPYEENMLLGILARVFMLLDNQVRDLGRQAEMRARIARLTDREREVLVGLLAGRANKLIAYDLGISVRTVEMHRSAMMERLGVRSLVEALRIAIAAGLALPPAAADSHVSVAS</sequence>
<evidence type="ECO:0000256" key="2">
    <source>
        <dbReference type="ARBA" id="ARBA00023012"/>
    </source>
</evidence>
<dbReference type="Proteomes" id="UP000481327">
    <property type="component" value="Unassembled WGS sequence"/>
</dbReference>
<keyword evidence="2" id="KW-0902">Two-component regulatory system</keyword>
<organism evidence="9 10">
    <name type="scientific">Sandarakinorhabdus fusca</name>
    <dbReference type="NCBI Taxonomy" id="1439888"/>
    <lineage>
        <taxon>Bacteria</taxon>
        <taxon>Pseudomonadati</taxon>
        <taxon>Pseudomonadota</taxon>
        <taxon>Alphaproteobacteria</taxon>
        <taxon>Sphingomonadales</taxon>
        <taxon>Sphingosinicellaceae</taxon>
        <taxon>Sandarakinorhabdus</taxon>
    </lineage>
</organism>
<evidence type="ECO:0000256" key="6">
    <source>
        <dbReference type="PROSITE-ProRule" id="PRU00169"/>
    </source>
</evidence>
<keyword evidence="3" id="KW-0805">Transcription regulation</keyword>
<keyword evidence="1 6" id="KW-0597">Phosphoprotein</keyword>
<dbReference type="Pfam" id="PF00072">
    <property type="entry name" value="Response_reg"/>
    <property type="match status" value="1"/>
</dbReference>
<dbReference type="PROSITE" id="PS50043">
    <property type="entry name" value="HTH_LUXR_2"/>
    <property type="match status" value="1"/>
</dbReference>
<name>A0A7C9GPC5_9SPHN</name>
<dbReference type="AlphaFoldDB" id="A0A7C9GPC5"/>
<dbReference type="Gene3D" id="3.40.50.2300">
    <property type="match status" value="1"/>
</dbReference>
<dbReference type="EMBL" id="WIOL01000003">
    <property type="protein sequence ID" value="MQT17455.1"/>
    <property type="molecule type" value="Genomic_DNA"/>
</dbReference>
<dbReference type="PRINTS" id="PR00038">
    <property type="entry name" value="HTHLUXR"/>
</dbReference>
<keyword evidence="4" id="KW-0238">DNA-binding</keyword>
<dbReference type="SMART" id="SM00421">
    <property type="entry name" value="HTH_LUXR"/>
    <property type="match status" value="1"/>
</dbReference>
<dbReference type="PANTHER" id="PTHR44688">
    <property type="entry name" value="DNA-BINDING TRANSCRIPTIONAL ACTIVATOR DEVR_DOSR"/>
    <property type="match status" value="1"/>
</dbReference>
<evidence type="ECO:0000259" key="8">
    <source>
        <dbReference type="PROSITE" id="PS50110"/>
    </source>
</evidence>
<gene>
    <name evidence="9" type="ORF">F3168_09290</name>
</gene>
<dbReference type="SUPFAM" id="SSF46894">
    <property type="entry name" value="C-terminal effector domain of the bipartite response regulators"/>
    <property type="match status" value="1"/>
</dbReference>
<evidence type="ECO:0000256" key="4">
    <source>
        <dbReference type="ARBA" id="ARBA00023125"/>
    </source>
</evidence>
<protein>
    <submittedName>
        <fullName evidence="9">Response regulator</fullName>
    </submittedName>
</protein>
<dbReference type="Pfam" id="PF00196">
    <property type="entry name" value="GerE"/>
    <property type="match status" value="1"/>
</dbReference>
<feature type="domain" description="Response regulatory" evidence="8">
    <location>
        <begin position="5"/>
        <end position="119"/>
    </location>
</feature>
<evidence type="ECO:0000256" key="3">
    <source>
        <dbReference type="ARBA" id="ARBA00023015"/>
    </source>
</evidence>
<dbReference type="OrthoDB" id="9782655at2"/>
<feature type="modified residue" description="4-aspartylphosphate" evidence="6">
    <location>
        <position position="54"/>
    </location>
</feature>
<dbReference type="CDD" id="cd06170">
    <property type="entry name" value="LuxR_C_like"/>
    <property type="match status" value="1"/>
</dbReference>
<dbReference type="SMART" id="SM00448">
    <property type="entry name" value="REC"/>
    <property type="match status" value="1"/>
</dbReference>
<evidence type="ECO:0000256" key="5">
    <source>
        <dbReference type="ARBA" id="ARBA00023163"/>
    </source>
</evidence>
<comment type="caution">
    <text evidence="9">The sequence shown here is derived from an EMBL/GenBank/DDBJ whole genome shotgun (WGS) entry which is preliminary data.</text>
</comment>
<dbReference type="InterPro" id="IPR016032">
    <property type="entry name" value="Sig_transdc_resp-reg_C-effctor"/>
</dbReference>
<dbReference type="RefSeq" id="WP_152577918.1">
    <property type="nucleotide sequence ID" value="NZ_JAATJI010000002.1"/>
</dbReference>
<dbReference type="InterPro" id="IPR011006">
    <property type="entry name" value="CheY-like_superfamily"/>
</dbReference>
<dbReference type="GO" id="GO:0000160">
    <property type="term" value="P:phosphorelay signal transduction system"/>
    <property type="evidence" value="ECO:0007669"/>
    <property type="project" value="UniProtKB-KW"/>
</dbReference>
<dbReference type="InterPro" id="IPR001789">
    <property type="entry name" value="Sig_transdc_resp-reg_receiver"/>
</dbReference>
<evidence type="ECO:0000313" key="9">
    <source>
        <dbReference type="EMBL" id="MQT17455.1"/>
    </source>
</evidence>
<evidence type="ECO:0000259" key="7">
    <source>
        <dbReference type="PROSITE" id="PS50043"/>
    </source>
</evidence>
<dbReference type="PANTHER" id="PTHR44688:SF16">
    <property type="entry name" value="DNA-BINDING TRANSCRIPTIONAL ACTIVATOR DEVR_DOSR"/>
    <property type="match status" value="1"/>
</dbReference>
<dbReference type="InterPro" id="IPR000792">
    <property type="entry name" value="Tscrpt_reg_LuxR_C"/>
</dbReference>
<dbReference type="InterPro" id="IPR036388">
    <property type="entry name" value="WH-like_DNA-bd_sf"/>
</dbReference>
<keyword evidence="10" id="KW-1185">Reference proteome</keyword>
<evidence type="ECO:0000256" key="1">
    <source>
        <dbReference type="ARBA" id="ARBA00022553"/>
    </source>
</evidence>